<feature type="compositionally biased region" description="Basic and acidic residues" evidence="1">
    <location>
        <begin position="349"/>
        <end position="359"/>
    </location>
</feature>
<dbReference type="Proteomes" id="UP000281406">
    <property type="component" value="Unassembled WGS sequence"/>
</dbReference>
<dbReference type="EMBL" id="RJVU01033420">
    <property type="protein sequence ID" value="ROL48090.1"/>
    <property type="molecule type" value="Genomic_DNA"/>
</dbReference>
<evidence type="ECO:0000256" key="1">
    <source>
        <dbReference type="SAM" id="MobiDB-lite"/>
    </source>
</evidence>
<dbReference type="OrthoDB" id="10513694at2759"/>
<evidence type="ECO:0000313" key="2">
    <source>
        <dbReference type="EMBL" id="ROL48090.1"/>
    </source>
</evidence>
<accession>A0A3N0YQ48</accession>
<gene>
    <name evidence="2" type="ORF">DPX16_2672</name>
</gene>
<feature type="region of interest" description="Disordered" evidence="1">
    <location>
        <begin position="321"/>
        <end position="359"/>
    </location>
</feature>
<keyword evidence="3" id="KW-1185">Reference proteome</keyword>
<comment type="caution">
    <text evidence="2">The sequence shown here is derived from an EMBL/GenBank/DDBJ whole genome shotgun (WGS) entry which is preliminary data.</text>
</comment>
<organism evidence="2 3">
    <name type="scientific">Anabarilius grahami</name>
    <name type="common">Kanglang fish</name>
    <name type="synonym">Barilius grahami</name>
    <dbReference type="NCBI Taxonomy" id="495550"/>
    <lineage>
        <taxon>Eukaryota</taxon>
        <taxon>Metazoa</taxon>
        <taxon>Chordata</taxon>
        <taxon>Craniata</taxon>
        <taxon>Vertebrata</taxon>
        <taxon>Euteleostomi</taxon>
        <taxon>Actinopterygii</taxon>
        <taxon>Neopterygii</taxon>
        <taxon>Teleostei</taxon>
        <taxon>Ostariophysi</taxon>
        <taxon>Cypriniformes</taxon>
        <taxon>Xenocyprididae</taxon>
        <taxon>Xenocypridinae</taxon>
        <taxon>Xenocypridinae incertae sedis</taxon>
        <taxon>Anabarilius</taxon>
    </lineage>
</organism>
<name>A0A3N0YQ48_ANAGA</name>
<feature type="compositionally biased region" description="Basic residues" evidence="1">
    <location>
        <begin position="334"/>
        <end position="345"/>
    </location>
</feature>
<proteinExistence type="predicted"/>
<protein>
    <submittedName>
        <fullName evidence="2">Uncharacterized protein</fullName>
    </submittedName>
</protein>
<reference evidence="2 3" key="1">
    <citation type="submission" date="2018-10" db="EMBL/GenBank/DDBJ databases">
        <title>Genome assembly for a Yunnan-Guizhou Plateau 3E fish, Anabarilius grahami (Regan), and its evolutionary and genetic applications.</title>
        <authorList>
            <person name="Jiang W."/>
        </authorList>
    </citation>
    <scope>NUCLEOTIDE SEQUENCE [LARGE SCALE GENOMIC DNA]</scope>
    <source>
        <strain evidence="2">AG-KIZ</strain>
        <tissue evidence="2">Muscle</tissue>
    </source>
</reference>
<evidence type="ECO:0000313" key="3">
    <source>
        <dbReference type="Proteomes" id="UP000281406"/>
    </source>
</evidence>
<dbReference type="AlphaFoldDB" id="A0A3N0YQ48"/>
<sequence length="359" mass="39391">MSLASLHSWIVFFSESNSAPRALPFSSSQGPVRKKQRGITSLSPQREVSSVCFCHPDQCPSAIVSDLVSFGGSDEEPVDGSMSIVASDAEEWSGSLHDPAIEQLGLEWSVPHKLTRSQLDEWFLPGRHHAPPQRAAPFFHEVHDELTMLWHAPYSPRLHPPASHTLTSLDATEQTDYEKLSLLDEAVAAHLCPPAAIGWKMKVVHPSKPCRTMSALAGWAYSSAGQAASALHTMAWRLLQAQAIRNSMASLVVLEHYLWLSLTEIKDADKGVFLNSPVSPTGLFGPAVDGFAERFTATPKSSQTLPAKALLPFLFEPPQTCATPRPEHLQRSCSAKRHPQKRQGPRPKIVLDPEPQKMA</sequence>